<evidence type="ECO:0000256" key="3">
    <source>
        <dbReference type="ARBA" id="ARBA00015281"/>
    </source>
</evidence>
<comment type="similarity">
    <text evidence="2">Belongs to the rickettsiale 17 kDa surface antigen family.</text>
</comment>
<dbReference type="RefSeq" id="WP_025312163.1">
    <property type="nucleotide sequence ID" value="NZ_CP004372.1"/>
</dbReference>
<dbReference type="Pfam" id="PF05433">
    <property type="entry name" value="Rick_17kDa_Anti"/>
    <property type="match status" value="1"/>
</dbReference>
<dbReference type="STRING" id="1294273.roselon_02012"/>
<evidence type="ECO:0000256" key="2">
    <source>
        <dbReference type="ARBA" id="ARBA00008681"/>
    </source>
</evidence>
<keyword evidence="7" id="KW-1185">Reference proteome</keyword>
<feature type="domain" description="Glycine zipper 2TM" evidence="5">
    <location>
        <begin position="30"/>
        <end position="72"/>
    </location>
</feature>
<gene>
    <name evidence="6" type="ORF">roselon_02012</name>
</gene>
<dbReference type="PATRIC" id="fig|1294273.3.peg.1984"/>
<evidence type="ECO:0000256" key="4">
    <source>
        <dbReference type="ARBA" id="ARBA00023288"/>
    </source>
</evidence>
<sequence>MKKLLAPIALVAALGTAGCQSLSPQDQANLGLLAGAGAGLITANALNANANWTILAALGGAAVGTLVARNMQTGNCAYSNGDGTYTVRPC</sequence>
<evidence type="ECO:0000256" key="1">
    <source>
        <dbReference type="ARBA" id="ARBA00004459"/>
    </source>
</evidence>
<dbReference type="eggNOG" id="ENOG50326NA">
    <property type="taxonomic scope" value="Bacteria"/>
</dbReference>
<proteinExistence type="inferred from homology"/>
<accession>W8SPA7</accession>
<comment type="subcellular location">
    <subcellularLocation>
        <location evidence="1">Cell outer membrane</location>
        <topology evidence="1">Lipid-anchor</topology>
    </subcellularLocation>
</comment>
<evidence type="ECO:0000313" key="7">
    <source>
        <dbReference type="Proteomes" id="UP000019593"/>
    </source>
</evidence>
<organism evidence="6 7">
    <name type="scientific">Roseicyclus elongatus DSM 19469</name>
    <dbReference type="NCBI Taxonomy" id="1294273"/>
    <lineage>
        <taxon>Bacteria</taxon>
        <taxon>Pseudomonadati</taxon>
        <taxon>Pseudomonadota</taxon>
        <taxon>Alphaproteobacteria</taxon>
        <taxon>Rhodobacterales</taxon>
        <taxon>Roseobacteraceae</taxon>
        <taxon>Roseicyclus</taxon>
    </lineage>
</organism>
<dbReference type="KEGG" id="red:roselon_02012"/>
<keyword evidence="4" id="KW-0449">Lipoprotein</keyword>
<reference evidence="6 7" key="1">
    <citation type="submission" date="2013-03" db="EMBL/GenBank/DDBJ databases">
        <authorList>
            <person name="Fiebig A."/>
            <person name="Goeker M."/>
            <person name="Klenk H.-P.P."/>
        </authorList>
    </citation>
    <scope>NUCLEOTIDE SEQUENCE [LARGE SCALE GENOMIC DNA]</scope>
    <source>
        <strain evidence="7">DSM 19469</strain>
    </source>
</reference>
<dbReference type="InterPro" id="IPR008816">
    <property type="entry name" value="Gly_zipper_2TM_dom"/>
</dbReference>
<dbReference type="HOGENOM" id="CLU_2424878_0_0_5"/>
<dbReference type="EMBL" id="CP004372">
    <property type="protein sequence ID" value="AHM04365.1"/>
    <property type="molecule type" value="Genomic_DNA"/>
</dbReference>
<dbReference type="Proteomes" id="UP000019593">
    <property type="component" value="Chromosome"/>
</dbReference>
<protein>
    <recommendedName>
        <fullName evidence="3">17 kDa surface antigen</fullName>
    </recommendedName>
</protein>
<dbReference type="PROSITE" id="PS51257">
    <property type="entry name" value="PROKAR_LIPOPROTEIN"/>
    <property type="match status" value="1"/>
</dbReference>
<name>W8SPA7_9RHOB</name>
<evidence type="ECO:0000259" key="5">
    <source>
        <dbReference type="Pfam" id="PF05433"/>
    </source>
</evidence>
<dbReference type="AlphaFoldDB" id="W8SPA7"/>
<evidence type="ECO:0000313" key="6">
    <source>
        <dbReference type="EMBL" id="AHM04365.1"/>
    </source>
</evidence>
<dbReference type="GO" id="GO:0009279">
    <property type="term" value="C:cell outer membrane"/>
    <property type="evidence" value="ECO:0007669"/>
    <property type="project" value="UniProtKB-SubCell"/>
</dbReference>